<keyword evidence="3" id="KW-1185">Reference proteome</keyword>
<dbReference type="EMBL" id="CP107006">
    <property type="protein sequence ID" value="UYQ94590.1"/>
    <property type="molecule type" value="Genomic_DNA"/>
</dbReference>
<feature type="chain" id="PRO_5047430138" description="DUF302 domain-containing protein" evidence="1">
    <location>
        <begin position="21"/>
        <end position="208"/>
    </location>
</feature>
<evidence type="ECO:0000256" key="1">
    <source>
        <dbReference type="SAM" id="SignalP"/>
    </source>
</evidence>
<keyword evidence="1" id="KW-0732">Signal</keyword>
<proteinExistence type="predicted"/>
<evidence type="ECO:0000313" key="2">
    <source>
        <dbReference type="EMBL" id="UYQ94590.1"/>
    </source>
</evidence>
<dbReference type="Proteomes" id="UP001162741">
    <property type="component" value="Chromosome"/>
</dbReference>
<name>A0ABY6J4I9_9BACT</name>
<accession>A0ABY6J4I9</accession>
<dbReference type="Gene3D" id="3.40.50.10610">
    <property type="entry name" value="ABC-type transport auxiliary lipoprotein component"/>
    <property type="match status" value="1"/>
</dbReference>
<dbReference type="RefSeq" id="WP_264282462.1">
    <property type="nucleotide sequence ID" value="NZ_CP107006.1"/>
</dbReference>
<evidence type="ECO:0000313" key="3">
    <source>
        <dbReference type="Proteomes" id="UP001162741"/>
    </source>
</evidence>
<protein>
    <recommendedName>
        <fullName evidence="4">DUF302 domain-containing protein</fullName>
    </recommendedName>
</protein>
<evidence type="ECO:0008006" key="4">
    <source>
        <dbReference type="Google" id="ProtNLM"/>
    </source>
</evidence>
<gene>
    <name evidence="2" type="ORF">MKQ68_05730</name>
</gene>
<sequence>MQLRLIVCILALAFCLPAMAQNTQPAYHHNKIAILPFHMEIMLQSVRDTSAEARFRLEVEKGIQCQQRMHDILTEDEDRLLVEIQDIEKTNELLQKAGIDLRKVTFMDPAKISRILGVDAILTCDIRDRLVQRFQGSPRYHPMTPQQDGLYLPTGHLHVQFFDGKSGKKIWKFEDLNNAFNWRKPKQIDKVMTRSFEHVRSEFPYTKL</sequence>
<feature type="signal peptide" evidence="1">
    <location>
        <begin position="1"/>
        <end position="20"/>
    </location>
</feature>
<organism evidence="2 3">
    <name type="scientific">Chitinophaga horti</name>
    <dbReference type="NCBI Taxonomy" id="2920382"/>
    <lineage>
        <taxon>Bacteria</taxon>
        <taxon>Pseudomonadati</taxon>
        <taxon>Bacteroidota</taxon>
        <taxon>Chitinophagia</taxon>
        <taxon>Chitinophagales</taxon>
        <taxon>Chitinophagaceae</taxon>
        <taxon>Chitinophaga</taxon>
    </lineage>
</organism>
<reference evidence="2" key="1">
    <citation type="submission" date="2022-10" db="EMBL/GenBank/DDBJ databases">
        <title>Chitinophaga sp. nov., isolated from soil.</title>
        <authorList>
            <person name="Jeon C.O."/>
        </authorList>
    </citation>
    <scope>NUCLEOTIDE SEQUENCE</scope>
    <source>
        <strain evidence="2">R8</strain>
    </source>
</reference>